<evidence type="ECO:0000256" key="2">
    <source>
        <dbReference type="ARBA" id="ARBA00022475"/>
    </source>
</evidence>
<evidence type="ECO:0000256" key="3">
    <source>
        <dbReference type="ARBA" id="ARBA00022692"/>
    </source>
</evidence>
<dbReference type="Pfam" id="PF03631">
    <property type="entry name" value="Virul_fac_BrkB"/>
    <property type="match status" value="1"/>
</dbReference>
<dbReference type="Proteomes" id="UP001596101">
    <property type="component" value="Unassembled WGS sequence"/>
</dbReference>
<accession>A0ABW0MTI3</accession>
<feature type="transmembrane region" description="Helical" evidence="6">
    <location>
        <begin position="207"/>
        <end position="227"/>
    </location>
</feature>
<evidence type="ECO:0000256" key="6">
    <source>
        <dbReference type="SAM" id="Phobius"/>
    </source>
</evidence>
<reference evidence="8" key="1">
    <citation type="journal article" date="2019" name="Int. J. Syst. Evol. Microbiol.">
        <title>The Global Catalogue of Microorganisms (GCM) 10K type strain sequencing project: providing services to taxonomists for standard genome sequencing and annotation.</title>
        <authorList>
            <consortium name="The Broad Institute Genomics Platform"/>
            <consortium name="The Broad Institute Genome Sequencing Center for Infectious Disease"/>
            <person name="Wu L."/>
            <person name="Ma J."/>
        </authorList>
    </citation>
    <scope>NUCLEOTIDE SEQUENCE [LARGE SCALE GENOMIC DNA]</scope>
    <source>
        <strain evidence="8">CCUG 43111</strain>
    </source>
</reference>
<feature type="transmembrane region" description="Helical" evidence="6">
    <location>
        <begin position="239"/>
        <end position="261"/>
    </location>
</feature>
<keyword evidence="3 6" id="KW-0812">Transmembrane</keyword>
<evidence type="ECO:0000256" key="1">
    <source>
        <dbReference type="ARBA" id="ARBA00004651"/>
    </source>
</evidence>
<keyword evidence="2" id="KW-1003">Cell membrane</keyword>
<keyword evidence="8" id="KW-1185">Reference proteome</keyword>
<keyword evidence="4 6" id="KW-1133">Transmembrane helix</keyword>
<feature type="transmembrane region" description="Helical" evidence="6">
    <location>
        <begin position="157"/>
        <end position="187"/>
    </location>
</feature>
<comment type="caution">
    <text evidence="7">The sequence shown here is derived from an EMBL/GenBank/DDBJ whole genome shotgun (WGS) entry which is preliminary data.</text>
</comment>
<dbReference type="PANTHER" id="PTHR30213:SF0">
    <property type="entry name" value="UPF0761 MEMBRANE PROTEIN YIHY"/>
    <property type="match status" value="1"/>
</dbReference>
<dbReference type="RefSeq" id="WP_379761011.1">
    <property type="nucleotide sequence ID" value="NZ_JBHSMR010000014.1"/>
</dbReference>
<dbReference type="InterPro" id="IPR017039">
    <property type="entry name" value="Virul_fac_BrkB"/>
</dbReference>
<dbReference type="NCBIfam" id="TIGR00765">
    <property type="entry name" value="yihY_not_rbn"/>
    <property type="match status" value="1"/>
</dbReference>
<name>A0ABW0MTI3_9BURK</name>
<keyword evidence="5 6" id="KW-0472">Membrane</keyword>
<protein>
    <submittedName>
        <fullName evidence="7">YihY/virulence factor BrkB family protein</fullName>
    </submittedName>
</protein>
<feature type="transmembrane region" description="Helical" evidence="6">
    <location>
        <begin position="57"/>
        <end position="80"/>
    </location>
</feature>
<dbReference type="PIRSF" id="PIRSF035875">
    <property type="entry name" value="RNase_BN"/>
    <property type="match status" value="1"/>
</dbReference>
<proteinExistence type="predicted"/>
<feature type="transmembrane region" description="Helical" evidence="6">
    <location>
        <begin position="273"/>
        <end position="298"/>
    </location>
</feature>
<dbReference type="EMBL" id="JBHSMR010000014">
    <property type="protein sequence ID" value="MFC5480985.1"/>
    <property type="molecule type" value="Genomic_DNA"/>
</dbReference>
<feature type="transmembrane region" description="Helical" evidence="6">
    <location>
        <begin position="117"/>
        <end position="137"/>
    </location>
</feature>
<dbReference type="PANTHER" id="PTHR30213">
    <property type="entry name" value="INNER MEMBRANE PROTEIN YHJD"/>
    <property type="match status" value="1"/>
</dbReference>
<comment type="subcellular location">
    <subcellularLocation>
        <location evidence="1">Cell membrane</location>
        <topology evidence="1">Multi-pass membrane protein</topology>
    </subcellularLocation>
</comment>
<evidence type="ECO:0000256" key="4">
    <source>
        <dbReference type="ARBA" id="ARBA00022989"/>
    </source>
</evidence>
<evidence type="ECO:0000256" key="5">
    <source>
        <dbReference type="ARBA" id="ARBA00023136"/>
    </source>
</evidence>
<organism evidence="7 8">
    <name type="scientific">Massilia suwonensis</name>
    <dbReference type="NCBI Taxonomy" id="648895"/>
    <lineage>
        <taxon>Bacteria</taxon>
        <taxon>Pseudomonadati</taxon>
        <taxon>Pseudomonadota</taxon>
        <taxon>Betaproteobacteria</taxon>
        <taxon>Burkholderiales</taxon>
        <taxon>Oxalobacteraceae</taxon>
        <taxon>Telluria group</taxon>
        <taxon>Massilia</taxon>
    </lineage>
</organism>
<evidence type="ECO:0000313" key="8">
    <source>
        <dbReference type="Proteomes" id="UP001596101"/>
    </source>
</evidence>
<evidence type="ECO:0000313" key="7">
    <source>
        <dbReference type="EMBL" id="MFC5480985.1"/>
    </source>
</evidence>
<gene>
    <name evidence="7" type="ORF">ACFPQ5_22510</name>
</gene>
<sequence length="318" mass="35096">MKGLAPLRLRRLRIRRTRIRILNRRANAYIFSHPLAFTLSVLKGFRANQGLLLAGAVAYYALLSIVPFLMLVVVALSHFIDQAELLVTLRRYLELLVPGQSASIVAEVANFLDNRDLITWVLGVTMLFFSSFAFTVLENAMSVIFVHRVAIRRRHYLVSAVLPYCYILALGVGVMLVTLVASTLQVMGTESVYLFGATWSLGGVSGALLYLLGLLGEILVLTSIYLVMPVGRLSLSHALVGGVTAALLWEIARHVLVWYFSTLSQVNVVYGSMTTAIVVMFSLEIGATLLLFGAQVIAEYERVGRGRPESHPPLKMRA</sequence>